<dbReference type="GO" id="GO:0005737">
    <property type="term" value="C:cytoplasm"/>
    <property type="evidence" value="ECO:0007669"/>
    <property type="project" value="TreeGrafter"/>
</dbReference>
<dbReference type="InterPro" id="IPR020845">
    <property type="entry name" value="AMP-binding_CS"/>
</dbReference>
<comment type="caution">
    <text evidence="6">The sequence shown here is derived from an EMBL/GenBank/DDBJ whole genome shotgun (WGS) entry which is preliminary data.</text>
</comment>
<dbReference type="CDD" id="cd05918">
    <property type="entry name" value="A_NRPS_SidN3_like"/>
    <property type="match status" value="2"/>
</dbReference>
<dbReference type="PROSITE" id="PS50075">
    <property type="entry name" value="CARRIER"/>
    <property type="match status" value="2"/>
</dbReference>
<accession>A0A8T9CRU4</accession>
<dbReference type="InterPro" id="IPR000873">
    <property type="entry name" value="AMP-dep_synth/lig_dom"/>
</dbReference>
<keyword evidence="7" id="KW-1185">Reference proteome</keyword>
<dbReference type="InterPro" id="IPR020806">
    <property type="entry name" value="PKS_PP-bd"/>
</dbReference>
<dbReference type="Gene3D" id="3.30.300.30">
    <property type="match status" value="2"/>
</dbReference>
<organism evidence="6 7">
    <name type="scientific">Lachnellula suecica</name>
    <dbReference type="NCBI Taxonomy" id="602035"/>
    <lineage>
        <taxon>Eukaryota</taxon>
        <taxon>Fungi</taxon>
        <taxon>Dikarya</taxon>
        <taxon>Ascomycota</taxon>
        <taxon>Pezizomycotina</taxon>
        <taxon>Leotiomycetes</taxon>
        <taxon>Helotiales</taxon>
        <taxon>Lachnaceae</taxon>
        <taxon>Lachnellula</taxon>
    </lineage>
</organism>
<dbReference type="InterPro" id="IPR009081">
    <property type="entry name" value="PP-bd_ACP"/>
</dbReference>
<feature type="domain" description="Carrier" evidence="5">
    <location>
        <begin position="1659"/>
        <end position="1736"/>
    </location>
</feature>
<dbReference type="PANTHER" id="PTHR45527:SF3">
    <property type="entry name" value="SIDEROPHORE SYNTHETASE (EUROFUNG)"/>
    <property type="match status" value="1"/>
</dbReference>
<evidence type="ECO:0000256" key="2">
    <source>
        <dbReference type="ARBA" id="ARBA00022553"/>
    </source>
</evidence>
<dbReference type="OrthoDB" id="416786at2759"/>
<dbReference type="SUPFAM" id="SSF52777">
    <property type="entry name" value="CoA-dependent acyltransferases"/>
    <property type="match status" value="4"/>
</dbReference>
<dbReference type="PROSITE" id="PS00012">
    <property type="entry name" value="PHOSPHOPANTETHEINE"/>
    <property type="match status" value="1"/>
</dbReference>
<sequence>MGTLTEGLKTIDNMDSHKIWTWNAKLPKTLSETCVHDMILRWAKSSPKSQALCASDGDLSYGELDDLSFRLASYLVSIGAGEGTIIPLCFEKSLWTVVSIMGTLRAGAAFLLLDAVGQPEARIATILQQIKLSILLTSPSHEVLARRLAPDVFVVSDSTLRQQPVPEQSLFVAPIAPTSALYVVFTSGSTGTPKGAVITHENYLSGAIPRGKYIGYNDKTRAFDFASYSFDTSIERNLNTLIHGGTVCIPSEEARMDVARSINSMRANVVGLTPSVARILRPESVPGLEMMIFGGESAAIVDMDLWSKKMKTILIYGPAECSIATTVTKVYPGAGAHELGQAIGAKLWIVDQDDPEILLPIGHVGELLVEGPIVGKYLDDANNSKSFLNNPGWLLKGAEGIPGRQGRLYCTGDLARYNELDGSVVFFGRKDTQVKIRGQRVELEEVESHLRRLLSQDTVLAAEVIMPSSVTSRGLQEPTLAAFVVEKKSEVVSGQILETQNVSNNLADSRVDFDNSRLNSFRKLANETNSEMLKALPKHMVPALYIPLTSIPMTVSLKTDRKRLRTLGQELSSEQLSLLRSVQVTKRPPETENERKLQQLWSSVLRIAPEEIGMDDNFFELGGDSIAGMKLVTLASKSSLPLTSAAVFKYPSLSELAHHTGVSEESFAKYEPFVLLGNDHQKMKVALEEISNQCATIEDSIVDAYPCTPLQEGLMALSMKRKGNYVVQRVIELGVCSDSELDNTRSIWQSAIETSAIMRTRIVHVRSHGMLQIVVKDTPGWIYAENLASYLQKDRSREMGFGVPLMRHAIISGGDGRRSLVFTLHHAVYDAWSWSLFKRRIDRSLAGLTEEPPAEYGRFVKLISNPSLVKASETFWRSELQGFQGASYPALPFSTYEPAAVTKLEYRINLSPKVRHSITRPNMIRAAWSIVVKKIAGQEDCDIVFGTSLMGRNVELPGIENVEGPTIATIPVRTRVNPNMSVFEFLEAIQGQATRTLPHEHLGLQNIRKLNENTRAACGFQTLIVVQPMFDIKAGGFALDTEVDEPLYSNTYALTLVCWLTDDGILVEAIFDASVIPAVVMERNLRRMDMVMKQLWDMPEAKVGTIDCMTPEEKSQIWQWNQIVPEQQNELVHRIIERQAALIPEEPAIDAWDGQLSYRELDRLSSMIASHLSGRFNVKSEVIVSLLFEKSMWAVVTMFAVMKVGGSFLLLDTAQPEARLKTIVEQVENGIIVTSPLNQSLAERLTSKVVTLSELNQEYFTGVSLADIKPSISSDLALYVVFTSGTTGQPKGVVITNANFASGVQSRKHFLLPNNPRVLDFASYSFDASIECILSSLMVGGCVVEPSDEIRKNTLSDFINEKNIDVVDLTPSVARLLDPKQIPGVKVIKLAGEAVGSEDVKSWSKGAADLVVAYGPAECSVASVAQPHLTEDMNPRNIGRGIGAVTWLVDASDHECLVPLGAVGELLLEGPVVGRGYLGDKQQTDIKFIPSPSWLVDGYKSVPGRSSRLYKTGDLVRYEPDGSLVYVGRKDLQVKLRGQRIELGDIEHHLSNLLPPGVEVIAEVVIPKFIDGQSLLVACISECAPPGSFENNASAFDSLLADVNEKLEKLVPSYMIPTMYVPIAKMPLTSSGKIDRRQLREVAKQKSLAQGSDVFTSEPPQTQTEKALHKLWVQVLDIAPTSIGIESNFFKLGGESISAMKLVRATRHAGLGGLNIAVIFLHPKLRGMSGAIEAHAKLHVAGIDTRKSNGRSTGTEIPAFSLLGSEEIARGVLMESQRLCSLNEGDMIEDIYPCTSMQEGLTEFSLLRPRTLMIQTVKEIPDNISIERVQRAWESVVSSSAILRTTIIRSTALGLLQVVKKSRNPIEWTIEEDLAVYLAKDLLISIELGKALNRYALINDRTTGKSYTVWTAHHSTYDGWSMVLVQQRLKRALEGHDAGSNTPFKNYIKYINSGSKKESESYWRSALSGRSYSIYPNVPRETQPSAKEWVFHHMSTATNYGTSDFTVPLMIRAAWSIVVARRSNSEEVLFGETLAGRDSPVDGIENIEGPTFAVIPVRQRVGRTLSAVSFLELVQRQKLEMMPHEHVGSRTRRLGDDALAASMYTTMLATHPRVIGDAEKVVLNGLSSDHPMAIMLTNVILPSICIR</sequence>
<gene>
    <name evidence="6" type="primary">dtxS1_0</name>
    <name evidence="6" type="ORF">LSUE1_G001744</name>
</gene>
<dbReference type="NCBIfam" id="TIGR01733">
    <property type="entry name" value="AA-adenyl-dom"/>
    <property type="match status" value="1"/>
</dbReference>
<dbReference type="SMART" id="SM00823">
    <property type="entry name" value="PKS_PP"/>
    <property type="match status" value="1"/>
</dbReference>
<evidence type="ECO:0000256" key="1">
    <source>
        <dbReference type="ARBA" id="ARBA00022450"/>
    </source>
</evidence>
<dbReference type="PROSITE" id="PS00455">
    <property type="entry name" value="AMP_BINDING"/>
    <property type="match status" value="2"/>
</dbReference>
<keyword evidence="1" id="KW-0596">Phosphopantetheine</keyword>
<dbReference type="GO" id="GO:0016874">
    <property type="term" value="F:ligase activity"/>
    <property type="evidence" value="ECO:0007669"/>
    <property type="project" value="UniProtKB-KW"/>
</dbReference>
<dbReference type="InterPro" id="IPR001242">
    <property type="entry name" value="Condensation_dom"/>
</dbReference>
<keyword evidence="2" id="KW-0597">Phosphoprotein</keyword>
<keyword evidence="3" id="KW-0436">Ligase</keyword>
<protein>
    <submittedName>
        <fullName evidence="6">Nonribosomal peptide synthetase dtxS1</fullName>
    </submittedName>
</protein>
<dbReference type="Gene3D" id="3.40.50.12780">
    <property type="entry name" value="N-terminal domain of ligase-like"/>
    <property type="match status" value="2"/>
</dbReference>
<dbReference type="SUPFAM" id="SSF56801">
    <property type="entry name" value="Acetyl-CoA synthetase-like"/>
    <property type="match status" value="2"/>
</dbReference>
<proteinExistence type="inferred from homology"/>
<evidence type="ECO:0000256" key="3">
    <source>
        <dbReference type="ARBA" id="ARBA00022598"/>
    </source>
</evidence>
<dbReference type="GO" id="GO:0043041">
    <property type="term" value="P:amino acid activation for nonribosomal peptide biosynthetic process"/>
    <property type="evidence" value="ECO:0007669"/>
    <property type="project" value="TreeGrafter"/>
</dbReference>
<reference evidence="6 7" key="1">
    <citation type="submission" date="2018-05" db="EMBL/GenBank/DDBJ databases">
        <title>Genome sequencing and assembly of the regulated plant pathogen Lachnellula willkommii and related sister species for the development of diagnostic species identification markers.</title>
        <authorList>
            <person name="Giroux E."/>
            <person name="Bilodeau G."/>
        </authorList>
    </citation>
    <scope>NUCLEOTIDE SEQUENCE [LARGE SCALE GENOMIC DNA]</scope>
    <source>
        <strain evidence="6 7">CBS 268.59</strain>
    </source>
</reference>
<dbReference type="FunFam" id="3.30.559.30:FF:000003">
    <property type="entry name" value="Nonribosomal peptide synthase SidD"/>
    <property type="match status" value="1"/>
</dbReference>
<dbReference type="InterPro" id="IPR010071">
    <property type="entry name" value="AA_adenyl_dom"/>
</dbReference>
<dbReference type="Pfam" id="PF00668">
    <property type="entry name" value="Condensation"/>
    <property type="match status" value="2"/>
</dbReference>
<dbReference type="Pfam" id="PF00501">
    <property type="entry name" value="AMP-binding"/>
    <property type="match status" value="2"/>
</dbReference>
<dbReference type="FunFam" id="1.10.1200.10:FF:000005">
    <property type="entry name" value="Nonribosomal peptide synthetase 1"/>
    <property type="match status" value="1"/>
</dbReference>
<dbReference type="InterPro" id="IPR023213">
    <property type="entry name" value="CAT-like_dom_sf"/>
</dbReference>
<evidence type="ECO:0000313" key="6">
    <source>
        <dbReference type="EMBL" id="TVY85333.1"/>
    </source>
</evidence>
<dbReference type="PANTHER" id="PTHR45527">
    <property type="entry name" value="NONRIBOSOMAL PEPTIDE SYNTHETASE"/>
    <property type="match status" value="1"/>
</dbReference>
<dbReference type="InterPro" id="IPR006162">
    <property type="entry name" value="Ppantetheine_attach_site"/>
</dbReference>
<dbReference type="CDD" id="cd19545">
    <property type="entry name" value="FUM14_C_NRPS-like"/>
    <property type="match status" value="2"/>
</dbReference>
<dbReference type="GO" id="GO:0044550">
    <property type="term" value="P:secondary metabolite biosynthetic process"/>
    <property type="evidence" value="ECO:0007669"/>
    <property type="project" value="TreeGrafter"/>
</dbReference>
<dbReference type="Gene3D" id="1.10.1200.10">
    <property type="entry name" value="ACP-like"/>
    <property type="match status" value="2"/>
</dbReference>
<dbReference type="Gene3D" id="3.30.559.10">
    <property type="entry name" value="Chloramphenicol acetyltransferase-like domain"/>
    <property type="match status" value="2"/>
</dbReference>
<dbReference type="SUPFAM" id="SSF47336">
    <property type="entry name" value="ACP-like"/>
    <property type="match status" value="2"/>
</dbReference>
<dbReference type="SMART" id="SM01294">
    <property type="entry name" value="PKS_PP_betabranch"/>
    <property type="match status" value="1"/>
</dbReference>
<dbReference type="Gene3D" id="3.30.559.30">
    <property type="entry name" value="Nonribosomal peptide synthetase, condensation domain"/>
    <property type="match status" value="2"/>
</dbReference>
<evidence type="ECO:0000313" key="7">
    <source>
        <dbReference type="Proteomes" id="UP000469558"/>
    </source>
</evidence>
<dbReference type="Pfam" id="PF00550">
    <property type="entry name" value="PP-binding"/>
    <property type="match status" value="2"/>
</dbReference>
<dbReference type="EMBL" id="QGMK01000013">
    <property type="protein sequence ID" value="TVY85333.1"/>
    <property type="molecule type" value="Genomic_DNA"/>
</dbReference>
<dbReference type="InterPro" id="IPR042099">
    <property type="entry name" value="ANL_N_sf"/>
</dbReference>
<evidence type="ECO:0000259" key="5">
    <source>
        <dbReference type="PROSITE" id="PS50075"/>
    </source>
</evidence>
<dbReference type="InterPro" id="IPR036736">
    <property type="entry name" value="ACP-like_sf"/>
</dbReference>
<feature type="domain" description="Carrier" evidence="5">
    <location>
        <begin position="588"/>
        <end position="664"/>
    </location>
</feature>
<dbReference type="Proteomes" id="UP000469558">
    <property type="component" value="Unassembled WGS sequence"/>
</dbReference>
<comment type="similarity">
    <text evidence="4">Belongs to the NRP synthetase family.</text>
</comment>
<evidence type="ECO:0000256" key="4">
    <source>
        <dbReference type="ARBA" id="ARBA00029454"/>
    </source>
</evidence>
<name>A0A8T9CRU4_9HELO</name>
<dbReference type="InterPro" id="IPR045851">
    <property type="entry name" value="AMP-bd_C_sf"/>
</dbReference>
<dbReference type="GO" id="GO:0031177">
    <property type="term" value="F:phosphopantetheine binding"/>
    <property type="evidence" value="ECO:0007669"/>
    <property type="project" value="InterPro"/>
</dbReference>
<dbReference type="FunFam" id="3.30.300.30:FF:000015">
    <property type="entry name" value="Nonribosomal peptide synthase SidD"/>
    <property type="match status" value="2"/>
</dbReference>